<dbReference type="Pfam" id="PF07690">
    <property type="entry name" value="MFS_1"/>
    <property type="match status" value="2"/>
</dbReference>
<dbReference type="GO" id="GO:0022857">
    <property type="term" value="F:transmembrane transporter activity"/>
    <property type="evidence" value="ECO:0007669"/>
    <property type="project" value="InterPro"/>
</dbReference>
<feature type="transmembrane region" description="Helical" evidence="4">
    <location>
        <begin position="310"/>
        <end position="331"/>
    </location>
</feature>
<feature type="region of interest" description="Disordered" evidence="3">
    <location>
        <begin position="1"/>
        <end position="27"/>
    </location>
</feature>
<evidence type="ECO:0000313" key="6">
    <source>
        <dbReference type="EMBL" id="KAG4421492.1"/>
    </source>
</evidence>
<dbReference type="InterPro" id="IPR036259">
    <property type="entry name" value="MFS_trans_sf"/>
</dbReference>
<feature type="transmembrane region" description="Helical" evidence="4">
    <location>
        <begin position="277"/>
        <end position="298"/>
    </location>
</feature>
<feature type="transmembrane region" description="Helical" evidence="4">
    <location>
        <begin position="144"/>
        <end position="163"/>
    </location>
</feature>
<dbReference type="PROSITE" id="PS50850">
    <property type="entry name" value="MFS"/>
    <property type="match status" value="1"/>
</dbReference>
<evidence type="ECO:0000256" key="3">
    <source>
        <dbReference type="SAM" id="MobiDB-lite"/>
    </source>
</evidence>
<sequence>MNLHVTPPITFSDLPTKDKESKDTTGVISPERTAEDQVSEAIPDGGYGWIVLAACFIHTFWLNAWTGSWGILQVALLKTTLKGSSSSTVSFIGSLGLGMSVGLSIVAIPIARKIGARFTSLIGIIIYGTGLVASGFAVHSVGGMFVACGVSYGLSIALIYTMTNSLPVQWFHKRLGAANGIVKLGGGIGATIMALITGVLVEKLGVAWTFRIMGLLSLATGVPAAFLIRERHPAGGSFVIDWSMFKDASFCYLLASGAIGVFAVYVPSFFLPYVGNSIGLSNSTVSGVVACFNASMAIGRLGSGYACDQFGAINMMLSTMALNAITFFAIWSFSSTLAVLIVFSILNGMANGAFFVTLPTAIARHVGPSRASAAISVTITAWAPGLLLGNPIAGFLIDATGADKGTSILFFGICGAIESEQ</sequence>
<dbReference type="AlphaFoldDB" id="A0A8H7TKZ7"/>
<dbReference type="InterPro" id="IPR011701">
    <property type="entry name" value="MFS"/>
</dbReference>
<feature type="transmembrane region" description="Helical" evidence="4">
    <location>
        <begin position="337"/>
        <end position="362"/>
    </location>
</feature>
<evidence type="ECO:0000313" key="7">
    <source>
        <dbReference type="Proteomes" id="UP000664132"/>
    </source>
</evidence>
<feature type="transmembrane region" description="Helical" evidence="4">
    <location>
        <begin position="47"/>
        <end position="71"/>
    </location>
</feature>
<feature type="transmembrane region" description="Helical" evidence="4">
    <location>
        <begin position="208"/>
        <end position="228"/>
    </location>
</feature>
<evidence type="ECO:0000256" key="2">
    <source>
        <dbReference type="ARBA" id="ARBA00006727"/>
    </source>
</evidence>
<accession>A0A8H7TKZ7</accession>
<feature type="transmembrane region" description="Helical" evidence="4">
    <location>
        <begin position="175"/>
        <end position="196"/>
    </location>
</feature>
<comment type="caution">
    <text evidence="6">The sequence shown here is derived from an EMBL/GenBank/DDBJ whole genome shotgun (WGS) entry which is preliminary data.</text>
</comment>
<dbReference type="Proteomes" id="UP000664132">
    <property type="component" value="Unassembled WGS sequence"/>
</dbReference>
<proteinExistence type="inferred from homology"/>
<evidence type="ECO:0000256" key="1">
    <source>
        <dbReference type="ARBA" id="ARBA00004141"/>
    </source>
</evidence>
<keyword evidence="7" id="KW-1185">Reference proteome</keyword>
<dbReference type="OrthoDB" id="6499973at2759"/>
<evidence type="ECO:0000259" key="5">
    <source>
        <dbReference type="PROSITE" id="PS50850"/>
    </source>
</evidence>
<dbReference type="PANTHER" id="PTHR11360:SF305">
    <property type="entry name" value="MAJOR FACILITATOR SUPERFAMILY (MFS) PROFILE DOMAIN-CONTAINING PROTEIN"/>
    <property type="match status" value="1"/>
</dbReference>
<dbReference type="SUPFAM" id="SSF103473">
    <property type="entry name" value="MFS general substrate transporter"/>
    <property type="match status" value="1"/>
</dbReference>
<comment type="subcellular location">
    <subcellularLocation>
        <location evidence="1">Membrane</location>
        <topology evidence="1">Multi-pass membrane protein</topology>
    </subcellularLocation>
</comment>
<dbReference type="InterPro" id="IPR020846">
    <property type="entry name" value="MFS_dom"/>
</dbReference>
<dbReference type="PANTHER" id="PTHR11360">
    <property type="entry name" value="MONOCARBOXYLATE TRANSPORTER"/>
    <property type="match status" value="1"/>
</dbReference>
<reference evidence="6" key="1">
    <citation type="submission" date="2021-02" db="EMBL/GenBank/DDBJ databases">
        <title>Genome sequence Cadophora malorum strain M34.</title>
        <authorList>
            <person name="Stefanovic E."/>
            <person name="Vu D."/>
            <person name="Scully C."/>
            <person name="Dijksterhuis J."/>
            <person name="Roader J."/>
            <person name="Houbraken J."/>
        </authorList>
    </citation>
    <scope>NUCLEOTIDE SEQUENCE</scope>
    <source>
        <strain evidence="6">M34</strain>
    </source>
</reference>
<feature type="transmembrane region" description="Helical" evidence="4">
    <location>
        <begin position="91"/>
        <end position="111"/>
    </location>
</feature>
<comment type="similarity">
    <text evidence="2">Belongs to the major facilitator superfamily. Monocarboxylate porter (TC 2.A.1.13) family.</text>
</comment>
<keyword evidence="4" id="KW-1133">Transmembrane helix</keyword>
<dbReference type="GO" id="GO:0016020">
    <property type="term" value="C:membrane"/>
    <property type="evidence" value="ECO:0007669"/>
    <property type="project" value="UniProtKB-SubCell"/>
</dbReference>
<organism evidence="6 7">
    <name type="scientific">Cadophora malorum</name>
    <dbReference type="NCBI Taxonomy" id="108018"/>
    <lineage>
        <taxon>Eukaryota</taxon>
        <taxon>Fungi</taxon>
        <taxon>Dikarya</taxon>
        <taxon>Ascomycota</taxon>
        <taxon>Pezizomycotina</taxon>
        <taxon>Leotiomycetes</taxon>
        <taxon>Helotiales</taxon>
        <taxon>Ploettnerulaceae</taxon>
        <taxon>Cadophora</taxon>
    </lineage>
</organism>
<feature type="domain" description="Major facilitator superfamily (MFS) profile" evidence="5">
    <location>
        <begin position="244"/>
        <end position="421"/>
    </location>
</feature>
<feature type="transmembrane region" description="Helical" evidence="4">
    <location>
        <begin position="118"/>
        <end position="138"/>
    </location>
</feature>
<dbReference type="InterPro" id="IPR050327">
    <property type="entry name" value="Proton-linked_MCT"/>
</dbReference>
<gene>
    <name evidence="6" type="ORF">IFR04_005331</name>
</gene>
<keyword evidence="4" id="KW-0812">Transmembrane</keyword>
<name>A0A8H7TKZ7_9HELO</name>
<dbReference type="Gene3D" id="1.20.1250.20">
    <property type="entry name" value="MFS general substrate transporter like domains"/>
    <property type="match status" value="2"/>
</dbReference>
<protein>
    <recommendedName>
        <fullName evidence="5">Major facilitator superfamily (MFS) profile domain-containing protein</fullName>
    </recommendedName>
</protein>
<keyword evidence="4" id="KW-0472">Membrane</keyword>
<evidence type="ECO:0000256" key="4">
    <source>
        <dbReference type="SAM" id="Phobius"/>
    </source>
</evidence>
<dbReference type="EMBL" id="JAFJYH010000064">
    <property type="protein sequence ID" value="KAG4421492.1"/>
    <property type="molecule type" value="Genomic_DNA"/>
</dbReference>
<feature type="transmembrane region" description="Helical" evidence="4">
    <location>
        <begin position="249"/>
        <end position="271"/>
    </location>
</feature>